<keyword evidence="1" id="KW-0732">Signal</keyword>
<dbReference type="AlphaFoldDB" id="A0AAE7BW45"/>
<protein>
    <submittedName>
        <fullName evidence="2">TIGR04219 family outer membrane beta-barrel protein</fullName>
    </submittedName>
</protein>
<dbReference type="Proteomes" id="UP000503505">
    <property type="component" value="Chromosome"/>
</dbReference>
<proteinExistence type="predicted"/>
<sequence length="230" mass="25301">MHARIINTLLCGLALSSVSHADIIGLKADASYWNFDGYSQSDNASKHDLDRQGTAQLSVALEHPVPWLPNAKIKYVNLNSNSEQSTVFNASDIELNNIDYILYYELLDTVVHADVGIGLSNLDGRVKNLNAGALSQYDLDEYSPLLYATAGVKLPFTGMSAKAEAVYSHGSDTKKTDVQAELQYDFIDNLAVDLGAKLGYRIMKIDAEQNNVPDLQLEFKGPYIGLDIHF</sequence>
<reference evidence="2 3" key="1">
    <citation type="submission" date="2019-09" db="EMBL/GenBank/DDBJ databases">
        <title>Non-baumannii Acinetobacter spp. carrying blaNDM-1 isolated in China.</title>
        <authorList>
            <person name="Cui C."/>
            <person name="Chen C."/>
            <person name="Sun J."/>
            <person name="Liu Y."/>
        </authorList>
    </citation>
    <scope>NUCLEOTIDE SEQUENCE [LARGE SCALE GENOMIC DNA]</scope>
    <source>
        <strain evidence="2 3">HZE23-1</strain>
    </source>
</reference>
<dbReference type="InterPro" id="IPR026387">
    <property type="entry name" value="OMP_w_GlyGly"/>
</dbReference>
<evidence type="ECO:0000256" key="1">
    <source>
        <dbReference type="SAM" id="SignalP"/>
    </source>
</evidence>
<dbReference type="RefSeq" id="WP_163170637.1">
    <property type="nucleotide sequence ID" value="NZ_CP044463.1"/>
</dbReference>
<feature type="signal peptide" evidence="1">
    <location>
        <begin position="1"/>
        <end position="21"/>
    </location>
</feature>
<name>A0AAE7BW45_9GAMM</name>
<feature type="chain" id="PRO_5042148788" evidence="1">
    <location>
        <begin position="22"/>
        <end position="230"/>
    </location>
</feature>
<dbReference type="NCBIfam" id="TIGR04219">
    <property type="entry name" value="OMP_w_GlyGly"/>
    <property type="match status" value="1"/>
</dbReference>
<gene>
    <name evidence="2" type="ORF">FSC10_00155</name>
</gene>
<evidence type="ECO:0000313" key="3">
    <source>
        <dbReference type="Proteomes" id="UP000503505"/>
    </source>
</evidence>
<evidence type="ECO:0000313" key="2">
    <source>
        <dbReference type="EMBL" id="QIC65893.1"/>
    </source>
</evidence>
<accession>A0AAE7BW45</accession>
<organism evidence="2 3">
    <name type="scientific">Acinetobacter schindleri</name>
    <dbReference type="NCBI Taxonomy" id="108981"/>
    <lineage>
        <taxon>Bacteria</taxon>
        <taxon>Pseudomonadati</taxon>
        <taxon>Pseudomonadota</taxon>
        <taxon>Gammaproteobacteria</taxon>
        <taxon>Moraxellales</taxon>
        <taxon>Moraxellaceae</taxon>
        <taxon>Acinetobacter</taxon>
    </lineage>
</organism>
<dbReference type="EMBL" id="CP044463">
    <property type="protein sequence ID" value="QIC65893.1"/>
    <property type="molecule type" value="Genomic_DNA"/>
</dbReference>